<organism evidence="10 11">
    <name type="scientific">Azotobacter bryophylli</name>
    <dbReference type="NCBI Taxonomy" id="1986537"/>
    <lineage>
        <taxon>Bacteria</taxon>
        <taxon>Pseudomonadati</taxon>
        <taxon>Pseudomonadota</taxon>
        <taxon>Gammaproteobacteria</taxon>
        <taxon>Pseudomonadales</taxon>
        <taxon>Pseudomonadaceae</taxon>
        <taxon>Azotobacter</taxon>
    </lineage>
</organism>
<dbReference type="InterPro" id="IPR023008">
    <property type="entry name" value="MFS_YhhS-like"/>
</dbReference>
<accession>A0ABV7AUH2</accession>
<evidence type="ECO:0000313" key="11">
    <source>
        <dbReference type="Proteomes" id="UP001595457"/>
    </source>
</evidence>
<dbReference type="InterPro" id="IPR036259">
    <property type="entry name" value="MFS_trans_sf"/>
</dbReference>
<dbReference type="PANTHER" id="PTHR23517:SF13">
    <property type="entry name" value="MAJOR FACILITATOR SUPERFAMILY MFS_1"/>
    <property type="match status" value="1"/>
</dbReference>
<evidence type="ECO:0000256" key="8">
    <source>
        <dbReference type="HAMAP-Rule" id="MF_01118"/>
    </source>
</evidence>
<evidence type="ECO:0000256" key="6">
    <source>
        <dbReference type="ARBA" id="ARBA00022989"/>
    </source>
</evidence>
<evidence type="ECO:0000256" key="3">
    <source>
        <dbReference type="ARBA" id="ARBA00022475"/>
    </source>
</evidence>
<feature type="transmembrane region" description="Helical" evidence="8">
    <location>
        <begin position="219"/>
        <end position="241"/>
    </location>
</feature>
<gene>
    <name evidence="10" type="ORF">ACFOJE_09375</name>
</gene>
<evidence type="ECO:0000313" key="10">
    <source>
        <dbReference type="EMBL" id="MFC2972416.1"/>
    </source>
</evidence>
<comment type="subcellular location">
    <subcellularLocation>
        <location evidence="8">Cell inner membrane</location>
        <topology evidence="8">Multi-pass membrane protein</topology>
    </subcellularLocation>
    <subcellularLocation>
        <location evidence="1">Cell membrane</location>
        <topology evidence="1">Multi-pass membrane protein</topology>
    </subcellularLocation>
</comment>
<feature type="transmembrane region" description="Helical" evidence="8">
    <location>
        <begin position="174"/>
        <end position="198"/>
    </location>
</feature>
<evidence type="ECO:0000256" key="5">
    <source>
        <dbReference type="ARBA" id="ARBA00022692"/>
    </source>
</evidence>
<feature type="transmembrane region" description="Helical" evidence="8">
    <location>
        <begin position="147"/>
        <end position="168"/>
    </location>
</feature>
<comment type="similarity">
    <text evidence="8">Belongs to the major facilitator superfamily. YhhS family.</text>
</comment>
<feature type="transmembrane region" description="Helical" evidence="8">
    <location>
        <begin position="303"/>
        <end position="325"/>
    </location>
</feature>
<dbReference type="EMBL" id="JBHRSJ010000016">
    <property type="protein sequence ID" value="MFC2972416.1"/>
    <property type="molecule type" value="Genomic_DNA"/>
</dbReference>
<keyword evidence="6 8" id="KW-1133">Transmembrane helix</keyword>
<proteinExistence type="inferred from homology"/>
<keyword evidence="4 8" id="KW-0997">Cell inner membrane</keyword>
<keyword evidence="5 8" id="KW-0812">Transmembrane</keyword>
<evidence type="ECO:0000256" key="1">
    <source>
        <dbReference type="ARBA" id="ARBA00004651"/>
    </source>
</evidence>
<dbReference type="Pfam" id="PF07690">
    <property type="entry name" value="MFS_1"/>
    <property type="match status" value="1"/>
</dbReference>
<evidence type="ECO:0000256" key="4">
    <source>
        <dbReference type="ARBA" id="ARBA00022519"/>
    </source>
</evidence>
<protein>
    <recommendedName>
        <fullName evidence="8">Uncharacterized MFS-type transporter ACFOJE_09375</fullName>
    </recommendedName>
</protein>
<name>A0ABV7AUH2_9GAMM</name>
<keyword evidence="3 8" id="KW-1003">Cell membrane</keyword>
<dbReference type="PANTHER" id="PTHR23517">
    <property type="entry name" value="RESISTANCE PROTEIN MDTM, PUTATIVE-RELATED-RELATED"/>
    <property type="match status" value="1"/>
</dbReference>
<keyword evidence="11" id="KW-1185">Reference proteome</keyword>
<feature type="transmembrane region" description="Helical" evidence="8">
    <location>
        <begin position="12"/>
        <end position="35"/>
    </location>
</feature>
<evidence type="ECO:0000256" key="7">
    <source>
        <dbReference type="ARBA" id="ARBA00023136"/>
    </source>
</evidence>
<sequence length="402" mass="40852">MTSALSSRSATLQIVSIVCFSFIGYLGVGITLAVIPGLVHERLGYSALLAGLVISLQYLVTLGVRPLAGRLIDSAGPKRAIIHGLAGCACSGLLMALAALWLDRPPLSLGLLLLSRVALGGALSLIASASITWGIGQLGGSGTGRVISWNGIACYAGIAFGAPLGTWLTGRYGLSSMGLSVLLAALAGLALAGAKTGVPPQIGERLGFMKVLGRVTPHGLALALGTLGYGTIAAFITLYYGSHGWAHAEYCLTAFGFSFIAARLLFARAIDRFGGSPVAMVSLLVEAIGLALLWAAPDRLATMAGASLTGFGFSLVFPALGVEAVKLAPAASRGSTIGAYSLFLDLALGICGPLMGLIIANQGFRSVFLLCTVAAFGALALTLTLHRRSGPAAGLATLEGKP</sequence>
<dbReference type="PROSITE" id="PS50850">
    <property type="entry name" value="MFS"/>
    <property type="match status" value="1"/>
</dbReference>
<dbReference type="SUPFAM" id="SSF103473">
    <property type="entry name" value="MFS general substrate transporter"/>
    <property type="match status" value="1"/>
</dbReference>
<dbReference type="Gene3D" id="1.20.1250.20">
    <property type="entry name" value="MFS general substrate transporter like domains"/>
    <property type="match status" value="1"/>
</dbReference>
<evidence type="ECO:0000256" key="2">
    <source>
        <dbReference type="ARBA" id="ARBA00022448"/>
    </source>
</evidence>
<feature type="transmembrane region" description="Helical" evidence="8">
    <location>
        <begin position="366"/>
        <end position="385"/>
    </location>
</feature>
<comment type="caution">
    <text evidence="10">The sequence shown here is derived from an EMBL/GenBank/DDBJ whole genome shotgun (WGS) entry which is preliminary data.</text>
</comment>
<dbReference type="NCBIfam" id="NF003477">
    <property type="entry name" value="PRK05122.1"/>
    <property type="match status" value="1"/>
</dbReference>
<keyword evidence="2 8" id="KW-0813">Transport</keyword>
<dbReference type="InterPro" id="IPR050171">
    <property type="entry name" value="MFS_Transporters"/>
</dbReference>
<dbReference type="RefSeq" id="WP_377814052.1">
    <property type="nucleotide sequence ID" value="NZ_JBHRSJ010000016.1"/>
</dbReference>
<feature type="transmembrane region" description="Helical" evidence="8">
    <location>
        <begin position="337"/>
        <end position="360"/>
    </location>
</feature>
<dbReference type="CDD" id="cd17489">
    <property type="entry name" value="MFS_YfcJ_like"/>
    <property type="match status" value="1"/>
</dbReference>
<dbReference type="InterPro" id="IPR011701">
    <property type="entry name" value="MFS"/>
</dbReference>
<dbReference type="InterPro" id="IPR020846">
    <property type="entry name" value="MFS_dom"/>
</dbReference>
<feature type="transmembrane region" description="Helical" evidence="8">
    <location>
        <begin position="47"/>
        <end position="68"/>
    </location>
</feature>
<dbReference type="HAMAP" id="MF_01118">
    <property type="entry name" value="MFS_YhhS"/>
    <property type="match status" value="1"/>
</dbReference>
<keyword evidence="7 8" id="KW-0472">Membrane</keyword>
<reference evidence="11" key="1">
    <citation type="journal article" date="2019" name="Int. J. Syst. Evol. Microbiol.">
        <title>The Global Catalogue of Microorganisms (GCM) 10K type strain sequencing project: providing services to taxonomists for standard genome sequencing and annotation.</title>
        <authorList>
            <consortium name="The Broad Institute Genomics Platform"/>
            <consortium name="The Broad Institute Genome Sequencing Center for Infectious Disease"/>
            <person name="Wu L."/>
            <person name="Ma J."/>
        </authorList>
    </citation>
    <scope>NUCLEOTIDE SEQUENCE [LARGE SCALE GENOMIC DNA]</scope>
    <source>
        <strain evidence="11">KCTC 62195</strain>
    </source>
</reference>
<feature type="transmembrane region" description="Helical" evidence="8">
    <location>
        <begin position="113"/>
        <end position="135"/>
    </location>
</feature>
<feature type="domain" description="Major facilitator superfamily (MFS) profile" evidence="9">
    <location>
        <begin position="181"/>
        <end position="402"/>
    </location>
</feature>
<feature type="transmembrane region" description="Helical" evidence="8">
    <location>
        <begin position="278"/>
        <end position="297"/>
    </location>
</feature>
<feature type="transmembrane region" description="Helical" evidence="8">
    <location>
        <begin position="80"/>
        <end position="101"/>
    </location>
</feature>
<evidence type="ECO:0000259" key="9">
    <source>
        <dbReference type="PROSITE" id="PS50850"/>
    </source>
</evidence>
<dbReference type="Proteomes" id="UP001595457">
    <property type="component" value="Unassembled WGS sequence"/>
</dbReference>
<feature type="transmembrane region" description="Helical" evidence="8">
    <location>
        <begin position="247"/>
        <end position="266"/>
    </location>
</feature>